<dbReference type="InterPro" id="IPR036373">
    <property type="entry name" value="Ribosomal_bL17_sf"/>
</dbReference>
<dbReference type="GO" id="GO:0005762">
    <property type="term" value="C:mitochondrial large ribosomal subunit"/>
    <property type="evidence" value="ECO:0007669"/>
    <property type="project" value="TreeGrafter"/>
</dbReference>
<gene>
    <name evidence="6" type="ORF">CHIRRI_LOCUS11445</name>
</gene>
<dbReference type="FunFam" id="3.90.1030.10:FF:000009">
    <property type="entry name" value="39S ribosomal protein L17, mitochondrial"/>
    <property type="match status" value="1"/>
</dbReference>
<evidence type="ECO:0000313" key="7">
    <source>
        <dbReference type="Proteomes" id="UP001153620"/>
    </source>
</evidence>
<dbReference type="OrthoDB" id="275000at2759"/>
<dbReference type="EMBL" id="OU895879">
    <property type="protein sequence ID" value="CAG9808607.1"/>
    <property type="molecule type" value="Genomic_DNA"/>
</dbReference>
<name>A0A9N9WY98_9DIPT</name>
<keyword evidence="2" id="KW-0689">Ribosomal protein</keyword>
<dbReference type="Proteomes" id="UP001153620">
    <property type="component" value="Chromosome 3"/>
</dbReference>
<dbReference type="PANTHER" id="PTHR14413">
    <property type="entry name" value="RIBOSOMAL PROTEIN L17"/>
    <property type="match status" value="1"/>
</dbReference>
<accession>A0A9N9WY98</accession>
<dbReference type="AlphaFoldDB" id="A0A9N9WY98"/>
<evidence type="ECO:0000256" key="5">
    <source>
        <dbReference type="ARBA" id="ARBA00035413"/>
    </source>
</evidence>
<keyword evidence="3" id="KW-0687">Ribonucleoprotein</keyword>
<comment type="similarity">
    <text evidence="1">Belongs to the bacterial ribosomal protein bL17 family.</text>
</comment>
<dbReference type="SUPFAM" id="SSF64263">
    <property type="entry name" value="Prokaryotic ribosomal protein L17"/>
    <property type="match status" value="1"/>
</dbReference>
<evidence type="ECO:0000256" key="3">
    <source>
        <dbReference type="ARBA" id="ARBA00023274"/>
    </source>
</evidence>
<evidence type="ECO:0000256" key="2">
    <source>
        <dbReference type="ARBA" id="ARBA00022980"/>
    </source>
</evidence>
<evidence type="ECO:0000256" key="1">
    <source>
        <dbReference type="ARBA" id="ARBA00008777"/>
    </source>
</evidence>
<dbReference type="GO" id="GO:0003735">
    <property type="term" value="F:structural constituent of ribosome"/>
    <property type="evidence" value="ECO:0007669"/>
    <property type="project" value="InterPro"/>
</dbReference>
<dbReference type="Pfam" id="PF01196">
    <property type="entry name" value="Ribosomal_L17"/>
    <property type="match status" value="1"/>
</dbReference>
<sequence>MNQAEVTKLMSQLKIALKPRHRNLKTPLGPEGRLDKLRQTVTALIKYERIELFYNRADEARGYTERLVSDALRYGDTHKPMMEMADYWLLEKQLVHKLFKVLCPRFENENGSVTKMFNAPRVYPADPKRAYFKRVVLELKGNPYPTITPDSSYRNKNLIHNVLLDAAMKDFYAEKERQQQLLEQEQTLNSVEESKK</sequence>
<dbReference type="Gene3D" id="3.90.1030.10">
    <property type="entry name" value="Ribosomal protein L17"/>
    <property type="match status" value="1"/>
</dbReference>
<evidence type="ECO:0000256" key="4">
    <source>
        <dbReference type="ARBA" id="ARBA00035290"/>
    </source>
</evidence>
<evidence type="ECO:0000313" key="6">
    <source>
        <dbReference type="EMBL" id="CAG9808607.1"/>
    </source>
</evidence>
<dbReference type="InterPro" id="IPR000456">
    <property type="entry name" value="Ribosomal_bL17"/>
</dbReference>
<reference evidence="6" key="2">
    <citation type="submission" date="2022-10" db="EMBL/GenBank/DDBJ databases">
        <authorList>
            <consortium name="ENA_rothamsted_submissions"/>
            <consortium name="culmorum"/>
            <person name="King R."/>
        </authorList>
    </citation>
    <scope>NUCLEOTIDE SEQUENCE</scope>
</reference>
<protein>
    <recommendedName>
        <fullName evidence="4">Large ribosomal subunit protein bL17m</fullName>
    </recommendedName>
    <alternativeName>
        <fullName evidence="5">39S ribosomal protein L17, mitochondrial</fullName>
    </alternativeName>
</protein>
<organism evidence="6 7">
    <name type="scientific">Chironomus riparius</name>
    <dbReference type="NCBI Taxonomy" id="315576"/>
    <lineage>
        <taxon>Eukaryota</taxon>
        <taxon>Metazoa</taxon>
        <taxon>Ecdysozoa</taxon>
        <taxon>Arthropoda</taxon>
        <taxon>Hexapoda</taxon>
        <taxon>Insecta</taxon>
        <taxon>Pterygota</taxon>
        <taxon>Neoptera</taxon>
        <taxon>Endopterygota</taxon>
        <taxon>Diptera</taxon>
        <taxon>Nematocera</taxon>
        <taxon>Chironomoidea</taxon>
        <taxon>Chironomidae</taxon>
        <taxon>Chironominae</taxon>
        <taxon>Chironomus</taxon>
    </lineage>
</organism>
<proteinExistence type="inferred from homology"/>
<keyword evidence="7" id="KW-1185">Reference proteome</keyword>
<dbReference type="PANTHER" id="PTHR14413:SF16">
    <property type="entry name" value="LARGE RIBOSOMAL SUBUNIT PROTEIN BL17M"/>
    <property type="match status" value="1"/>
</dbReference>
<reference evidence="6" key="1">
    <citation type="submission" date="2022-01" db="EMBL/GenBank/DDBJ databases">
        <authorList>
            <person name="King R."/>
        </authorList>
    </citation>
    <scope>NUCLEOTIDE SEQUENCE</scope>
</reference>
<dbReference type="GO" id="GO:0006412">
    <property type="term" value="P:translation"/>
    <property type="evidence" value="ECO:0007669"/>
    <property type="project" value="InterPro"/>
</dbReference>